<protein>
    <recommendedName>
        <fullName evidence="2">Nuclease SbcCD subunit D C-terminal domain-containing protein</fullName>
    </recommendedName>
</protein>
<proteinExistence type="predicted"/>
<evidence type="ECO:0008006" key="2">
    <source>
        <dbReference type="Google" id="ProtNLM"/>
    </source>
</evidence>
<dbReference type="Gene3D" id="3.60.21.10">
    <property type="match status" value="1"/>
</dbReference>
<dbReference type="InterPro" id="IPR050535">
    <property type="entry name" value="DNA_Repair-Maintenance_Comp"/>
</dbReference>
<dbReference type="EMBL" id="BART01024245">
    <property type="protein sequence ID" value="GAH02333.1"/>
    <property type="molecule type" value="Genomic_DNA"/>
</dbReference>
<sequence>MLTAHASVQGATFGAERTVMLGSDLVLPGSLVRDPRLDYVALGHIHKPQNLNEKAHPPVIYPGSIERVDFGEAQDDKFFVIANVERGETEVEWRQLVGIRPFVDRSLRLETKEDIQGQLQAALPGPEELEGSIVRLTIDYPRDWEALIDEAALREYAGGAFQFHLVKHPQIEARVRLPEDQSVGSLSPLELLELYWRASHTEEEEIETLSKLAKDVIEQVHHQTGSQEQ</sequence>
<dbReference type="InterPro" id="IPR029052">
    <property type="entry name" value="Metallo-depent_PP-like"/>
</dbReference>
<dbReference type="PANTHER" id="PTHR30337:SF0">
    <property type="entry name" value="NUCLEASE SBCCD SUBUNIT D"/>
    <property type="match status" value="1"/>
</dbReference>
<comment type="caution">
    <text evidence="1">The sequence shown here is derived from an EMBL/GenBank/DDBJ whole genome shotgun (WGS) entry which is preliminary data.</text>
</comment>
<accession>X1E0Z4</accession>
<dbReference type="PANTHER" id="PTHR30337">
    <property type="entry name" value="COMPONENT OF ATP-DEPENDENT DSDNA EXONUCLEASE"/>
    <property type="match status" value="1"/>
</dbReference>
<dbReference type="AlphaFoldDB" id="X1E0Z4"/>
<organism evidence="1">
    <name type="scientific">marine sediment metagenome</name>
    <dbReference type="NCBI Taxonomy" id="412755"/>
    <lineage>
        <taxon>unclassified sequences</taxon>
        <taxon>metagenomes</taxon>
        <taxon>ecological metagenomes</taxon>
    </lineage>
</organism>
<gene>
    <name evidence="1" type="ORF">S01H4_43865</name>
</gene>
<reference evidence="1" key="1">
    <citation type="journal article" date="2014" name="Front. Microbiol.">
        <title>High frequency of phylogenetically diverse reductive dehalogenase-homologous genes in deep subseafloor sedimentary metagenomes.</title>
        <authorList>
            <person name="Kawai M."/>
            <person name="Futagami T."/>
            <person name="Toyoda A."/>
            <person name="Takaki Y."/>
            <person name="Nishi S."/>
            <person name="Hori S."/>
            <person name="Arai W."/>
            <person name="Tsubouchi T."/>
            <person name="Morono Y."/>
            <person name="Uchiyama I."/>
            <person name="Ito T."/>
            <person name="Fujiyama A."/>
            <person name="Inagaki F."/>
            <person name="Takami H."/>
        </authorList>
    </citation>
    <scope>NUCLEOTIDE SEQUENCE</scope>
    <source>
        <strain evidence="1">Expedition CK06-06</strain>
    </source>
</reference>
<dbReference type="SUPFAM" id="SSF56300">
    <property type="entry name" value="Metallo-dependent phosphatases"/>
    <property type="match status" value="1"/>
</dbReference>
<name>X1E0Z4_9ZZZZ</name>
<evidence type="ECO:0000313" key="1">
    <source>
        <dbReference type="EMBL" id="GAH02333.1"/>
    </source>
</evidence>